<dbReference type="InterPro" id="IPR011990">
    <property type="entry name" value="TPR-like_helical_dom_sf"/>
</dbReference>
<dbReference type="EMBL" id="MTQA01000012">
    <property type="protein sequence ID" value="PNP86561.1"/>
    <property type="molecule type" value="Genomic_DNA"/>
</dbReference>
<evidence type="ECO:0000259" key="1">
    <source>
        <dbReference type="Pfam" id="PF12770"/>
    </source>
</evidence>
<evidence type="ECO:0000313" key="3">
    <source>
        <dbReference type="Proteomes" id="UP000236664"/>
    </source>
</evidence>
<dbReference type="AlphaFoldDB" id="A0A2K0WWA6"/>
<proteinExistence type="predicted"/>
<gene>
    <name evidence="2" type="ORF">FNYG_00263</name>
</gene>
<reference evidence="2 3" key="1">
    <citation type="submission" date="2017-06" db="EMBL/GenBank/DDBJ databases">
        <title>Genome of Fusarium nygamai isolate CS10214.</title>
        <authorList>
            <person name="Gardiner D.M."/>
            <person name="Obanor F."/>
            <person name="Kazan K."/>
        </authorList>
    </citation>
    <scope>NUCLEOTIDE SEQUENCE [LARGE SCALE GENOMIC DNA]</scope>
    <source>
        <strain evidence="2 3">CS10214</strain>
    </source>
</reference>
<dbReference type="PANTHER" id="PTHR19959">
    <property type="entry name" value="KINESIN LIGHT CHAIN"/>
    <property type="match status" value="1"/>
</dbReference>
<dbReference type="Gene3D" id="1.25.40.10">
    <property type="entry name" value="Tetratricopeptide repeat domain"/>
    <property type="match status" value="2"/>
</dbReference>
<sequence>MSIKEDEVLIHTGDISDLEETISIARKAVDCTPPGHPDYIGRLGNLSIQMAKMFPQTQNLQHLEESIMMTQKTLGIMPQDHLEFVDHSHSLGHQFRKRFLYLGELPDIEEAVALMKQSVHLTPGHARIFPGRLHDLALALGDKYLYTGQVTDVQAAVQTAKRAVEATSQDKEGLPGILHNLSIQLSSRYKRIGNIKDLDDSLDAIRQSIKLTPQGDRLLGQRYHSLALTLRTKYDSGAEIDALEESVHTARGAIKTAPQDLPAAERGDRLASLASQLGARYLRKGAIEDLEEAINIARESIKVTPEDNPTLAAKYITLSVHLRNRYTRIGSMKDLEEAISATRRAIAVTPMEHKERSDLLINLSIRLGLKYARTKETADFDESISVAQQAIEGIADDHPNRAIALEVLGIRLRNRYLRTRNLDDLSESIRVSKEAIEATRDPSRRAGLFFNLAIKLRSKYFQTKAMADLEQATGACRTAIDGTPNDDPNLARRLHILGNQLRTQYSRTKVAADLEEAIQCFRTALHHDVAPISIRMNAGKTLLSFMDISRGGGQEAYLVAEATIQLAPLLSPPSLQSKDKQHLLAEISGLASDAAAIALIAGKGPLSAIRLLETGRGVLASSLQDLRVDISALEDRHPELARSFVTLRNQLDAPLSQGGADTEVTGTSTETDQRHKAVNRMPILLAEIRSCPGFQDFLLPPSEAELRSAATRGPIVILNVSRYRCDALIVEQAALRVVQLPLLSPKNILAQTPHVRAFETLNWLWTAVAEPVLDALGFSDTPATDSWPHIWWIPTGLLTAFPIHAAGRHLDCDSGAVLDRVVSSYGSSIKAIIHSRQKRDPPTPIREPRDVVLVAMQDTPGQTSLRHASSEIIAVQGVCDQMGLPWSKPEATRRAVLSAIESCMVFHFAGHGTTNEKSPLASHLFLEDWSKDPLTVASLLETNLSSKSPILAYLSACGTGQVRDKKSLDESIHLTRAFQLAGFRHVVGTLWEVNDKLCVTMAQLFYGYLLKTGISDDSISLGLHVAARRLRDSWVNGLGFGENVARDADRVRDVVACDDIELQYPLWVPYTHYGV</sequence>
<keyword evidence="3" id="KW-1185">Reference proteome</keyword>
<dbReference type="STRING" id="42673.A0A2K0WWA6"/>
<dbReference type="OrthoDB" id="9991317at2759"/>
<dbReference type="InterPro" id="IPR024983">
    <property type="entry name" value="CHAT_dom"/>
</dbReference>
<dbReference type="SUPFAM" id="SSF48452">
    <property type="entry name" value="TPR-like"/>
    <property type="match status" value="1"/>
</dbReference>
<protein>
    <recommendedName>
        <fullName evidence="1">CHAT domain-containing protein</fullName>
    </recommendedName>
</protein>
<evidence type="ECO:0000313" key="2">
    <source>
        <dbReference type="EMBL" id="PNP86561.1"/>
    </source>
</evidence>
<comment type="caution">
    <text evidence="2">The sequence shown here is derived from an EMBL/GenBank/DDBJ whole genome shotgun (WGS) entry which is preliminary data.</text>
</comment>
<dbReference type="Pfam" id="PF12770">
    <property type="entry name" value="CHAT"/>
    <property type="match status" value="1"/>
</dbReference>
<dbReference type="InterPro" id="IPR012344">
    <property type="entry name" value="Matrix_HIV/RSV_N"/>
</dbReference>
<feature type="domain" description="CHAT" evidence="1">
    <location>
        <begin position="760"/>
        <end position="1032"/>
    </location>
</feature>
<name>A0A2K0WWA6_GIBNY</name>
<dbReference type="PANTHER" id="PTHR19959:SF119">
    <property type="entry name" value="FUNGAL LIPASE-LIKE DOMAIN-CONTAINING PROTEIN"/>
    <property type="match status" value="1"/>
</dbReference>
<dbReference type="Gene3D" id="1.10.150.90">
    <property type="entry name" value="Immunodeficiency lentiviruses, gag gene matrix protein p17"/>
    <property type="match status" value="1"/>
</dbReference>
<organism evidence="2 3">
    <name type="scientific">Gibberella nygamai</name>
    <name type="common">Bean root rot disease fungus</name>
    <name type="synonym">Fusarium nygamai</name>
    <dbReference type="NCBI Taxonomy" id="42673"/>
    <lineage>
        <taxon>Eukaryota</taxon>
        <taxon>Fungi</taxon>
        <taxon>Dikarya</taxon>
        <taxon>Ascomycota</taxon>
        <taxon>Pezizomycotina</taxon>
        <taxon>Sordariomycetes</taxon>
        <taxon>Hypocreomycetidae</taxon>
        <taxon>Hypocreales</taxon>
        <taxon>Nectriaceae</taxon>
        <taxon>Fusarium</taxon>
        <taxon>Fusarium fujikuroi species complex</taxon>
    </lineage>
</organism>
<dbReference type="Proteomes" id="UP000236664">
    <property type="component" value="Unassembled WGS sequence"/>
</dbReference>
<accession>A0A2K0WWA6</accession>